<dbReference type="InterPro" id="IPR045864">
    <property type="entry name" value="aa-tRNA-synth_II/BPL/LPL"/>
</dbReference>
<dbReference type="PANTHER" id="PTHR11778">
    <property type="entry name" value="SERYL-TRNA SYNTHETASE"/>
    <property type="match status" value="1"/>
</dbReference>
<evidence type="ECO:0000256" key="3">
    <source>
        <dbReference type="ARBA" id="ARBA00022741"/>
    </source>
</evidence>
<dbReference type="EMBL" id="KY684110">
    <property type="protein sequence ID" value="ARF12087.1"/>
    <property type="molecule type" value="Genomic_DNA"/>
</dbReference>
<dbReference type="PROSITE" id="PS50862">
    <property type="entry name" value="AA_TRNA_LIGASE_II"/>
    <property type="match status" value="1"/>
</dbReference>
<dbReference type="PIRSF" id="PIRSF001529">
    <property type="entry name" value="Ser-tRNA-synth_IIa"/>
    <property type="match status" value="1"/>
</dbReference>
<sequence length="436" mass="50427">MDIYFIRDNPQLAKENQIKRFSDPNKIDEILKIDEEWRKFNFQINGLNKLKNQISKHFQKAPLIETVQLTDQSDPEQIDFAVLTKNQLKEMSQSITTKIEQINKQCQKKLEERDNLILTLGNFLYKDAPVDNNEDNNPIIYSKPVVPRDPNEKLHDHIDLGRMLGMVDTDNGIATSGNRGYFLTGMGVKLNLALIHYGLDFLDKKGYQLMSTPHLMNKEVIGKIAQLNEYEETLYKMEGEDKFLIATSEQPLTGYMYGKQFRKDELPRKYAGISNCFRKETGAHGKQTRGIFRVHEFQKVEQFCVTTPDKSWEMFHSMINTSREFYDTLDLDYRVISIVSGALNNAASMKFDLEAFFKGSNFYGELVSCTNCLDYFSKRIGTKIQETGEYAHMLNCTLFANTRTICCLMETHQTDKGMKIPQVLQKYIGTDFIPFK</sequence>
<organism evidence="9">
    <name type="scientific">Klosneuvirus KNV1</name>
    <dbReference type="NCBI Taxonomy" id="1977640"/>
    <lineage>
        <taxon>Viruses</taxon>
        <taxon>Varidnaviria</taxon>
        <taxon>Bamfordvirae</taxon>
        <taxon>Nucleocytoviricota</taxon>
        <taxon>Megaviricetes</taxon>
        <taxon>Imitervirales</taxon>
        <taxon>Mimiviridae</taxon>
        <taxon>Klosneuvirinae</taxon>
        <taxon>Klosneuvirus</taxon>
    </lineage>
</organism>
<evidence type="ECO:0000256" key="2">
    <source>
        <dbReference type="ARBA" id="ARBA00022598"/>
    </source>
</evidence>
<accession>A0A1V0SK42</accession>
<evidence type="ECO:0000256" key="7">
    <source>
        <dbReference type="SAM" id="Coils"/>
    </source>
</evidence>
<name>A0A1V0SK42_9VIRU</name>
<dbReference type="InterPro" id="IPR010978">
    <property type="entry name" value="tRNA-bd_arm"/>
</dbReference>
<dbReference type="SUPFAM" id="SSF55681">
    <property type="entry name" value="Class II aaRS and biotin synthetases"/>
    <property type="match status" value="1"/>
</dbReference>
<feature type="coiled-coil region" evidence="7">
    <location>
        <begin position="85"/>
        <end position="119"/>
    </location>
</feature>
<dbReference type="SUPFAM" id="SSF46589">
    <property type="entry name" value="tRNA-binding arm"/>
    <property type="match status" value="1"/>
</dbReference>
<dbReference type="InterPro" id="IPR002317">
    <property type="entry name" value="Ser-tRNA-ligase_type_1"/>
</dbReference>
<keyword evidence="3" id="KW-0547">Nucleotide-binding</keyword>
<dbReference type="Gene3D" id="3.30.930.10">
    <property type="entry name" value="Bira Bifunctional Protein, Domain 2"/>
    <property type="match status" value="1"/>
</dbReference>
<evidence type="ECO:0000259" key="8">
    <source>
        <dbReference type="PROSITE" id="PS50862"/>
    </source>
</evidence>
<evidence type="ECO:0000256" key="5">
    <source>
        <dbReference type="ARBA" id="ARBA00023146"/>
    </source>
</evidence>
<feature type="domain" description="Aminoacyl-transfer RNA synthetases class-II family profile" evidence="8">
    <location>
        <begin position="200"/>
        <end position="421"/>
    </location>
</feature>
<keyword evidence="5 9" id="KW-0030">Aminoacyl-tRNA synthetase</keyword>
<evidence type="ECO:0000256" key="6">
    <source>
        <dbReference type="ARBA" id="ARBA00031113"/>
    </source>
</evidence>
<dbReference type="EC" id="6.1.1.11" evidence="1"/>
<keyword evidence="7" id="KW-0175">Coiled coil</keyword>
<gene>
    <name evidence="9" type="ORF">Klosneuvirus_3_222</name>
</gene>
<evidence type="ECO:0000313" key="9">
    <source>
        <dbReference type="EMBL" id="ARF12087.1"/>
    </source>
</evidence>
<protein>
    <recommendedName>
        <fullName evidence="1">serine--tRNA ligase</fullName>
        <ecNumber evidence="1">6.1.1.11</ecNumber>
    </recommendedName>
    <alternativeName>
        <fullName evidence="6">Seryl-tRNA synthetase</fullName>
    </alternativeName>
</protein>
<evidence type="ECO:0000256" key="4">
    <source>
        <dbReference type="ARBA" id="ARBA00022840"/>
    </source>
</evidence>
<dbReference type="Gene3D" id="1.10.287.40">
    <property type="entry name" value="Serine-tRNA synthetase, tRNA binding domain"/>
    <property type="match status" value="1"/>
</dbReference>
<dbReference type="NCBIfam" id="TIGR00414">
    <property type="entry name" value="serS"/>
    <property type="match status" value="1"/>
</dbReference>
<dbReference type="PRINTS" id="PR00981">
    <property type="entry name" value="TRNASYNTHSER"/>
</dbReference>
<dbReference type="InterPro" id="IPR015866">
    <property type="entry name" value="Ser-tRNA-synth_1_N"/>
</dbReference>
<keyword evidence="2" id="KW-0436">Ligase</keyword>
<keyword evidence="4" id="KW-0067">ATP-binding</keyword>
<dbReference type="Pfam" id="PF02403">
    <property type="entry name" value="Seryl_tRNA_N"/>
    <property type="match status" value="1"/>
</dbReference>
<evidence type="ECO:0000256" key="1">
    <source>
        <dbReference type="ARBA" id="ARBA00012840"/>
    </source>
</evidence>
<dbReference type="GO" id="GO:0005524">
    <property type="term" value="F:ATP binding"/>
    <property type="evidence" value="ECO:0007669"/>
    <property type="project" value="UniProtKB-KW"/>
</dbReference>
<proteinExistence type="predicted"/>
<dbReference type="GO" id="GO:0004828">
    <property type="term" value="F:serine-tRNA ligase activity"/>
    <property type="evidence" value="ECO:0007669"/>
    <property type="project" value="UniProtKB-EC"/>
</dbReference>
<dbReference type="InterPro" id="IPR002314">
    <property type="entry name" value="aa-tRNA-synt_IIb"/>
</dbReference>
<reference evidence="9" key="1">
    <citation type="journal article" date="2017" name="Science">
        <title>Giant viruses with an expanded complement of translation system components.</title>
        <authorList>
            <person name="Schulz F."/>
            <person name="Yutin N."/>
            <person name="Ivanova N.N."/>
            <person name="Ortega D.R."/>
            <person name="Lee T.K."/>
            <person name="Vierheilig J."/>
            <person name="Daims H."/>
            <person name="Horn M."/>
            <person name="Wagner M."/>
            <person name="Jensen G.J."/>
            <person name="Kyrpides N.C."/>
            <person name="Koonin E.V."/>
            <person name="Woyke T."/>
        </authorList>
    </citation>
    <scope>NUCLEOTIDE SEQUENCE</scope>
    <source>
        <strain evidence="9">KNV1</strain>
    </source>
</reference>
<dbReference type="InterPro" id="IPR006195">
    <property type="entry name" value="aa-tRNA-synth_II"/>
</dbReference>
<dbReference type="InterPro" id="IPR042103">
    <property type="entry name" value="SerRS_1_N_sf"/>
</dbReference>
<dbReference type="Pfam" id="PF00587">
    <property type="entry name" value="tRNA-synt_2b"/>
    <property type="match status" value="1"/>
</dbReference>